<reference evidence="1 2" key="1">
    <citation type="submission" date="2015-01" db="EMBL/GenBank/DDBJ databases">
        <title>Evolution of Trichinella species and genotypes.</title>
        <authorList>
            <person name="Korhonen P.K."/>
            <person name="Edoardo P."/>
            <person name="Giuseppe L.R."/>
            <person name="Gasser R.B."/>
        </authorList>
    </citation>
    <scope>NUCLEOTIDE SEQUENCE [LARGE SCALE GENOMIC DNA]</scope>
    <source>
        <strain evidence="1">ISS141</strain>
    </source>
</reference>
<proteinExistence type="predicted"/>
<name>A0A0V0YDJ1_TRIPS</name>
<accession>A0A0V0YDJ1</accession>
<protein>
    <submittedName>
        <fullName evidence="1">Uncharacterized protein</fullName>
    </submittedName>
</protein>
<dbReference type="Proteomes" id="UP000054815">
    <property type="component" value="Unassembled WGS sequence"/>
</dbReference>
<dbReference type="AlphaFoldDB" id="A0A0V0YDJ1"/>
<evidence type="ECO:0000313" key="2">
    <source>
        <dbReference type="Proteomes" id="UP000054815"/>
    </source>
</evidence>
<sequence>MVLTKLRSIKQKLQPWCTVDAISHSLYILIIIVNFNNQIKGLFFKRDKILVFICKMHCR</sequence>
<evidence type="ECO:0000313" key="1">
    <source>
        <dbReference type="EMBL" id="KRX97849.1"/>
    </source>
</evidence>
<organism evidence="1 2">
    <name type="scientific">Trichinella pseudospiralis</name>
    <name type="common">Parasitic roundworm</name>
    <dbReference type="NCBI Taxonomy" id="6337"/>
    <lineage>
        <taxon>Eukaryota</taxon>
        <taxon>Metazoa</taxon>
        <taxon>Ecdysozoa</taxon>
        <taxon>Nematoda</taxon>
        <taxon>Enoplea</taxon>
        <taxon>Dorylaimia</taxon>
        <taxon>Trichinellida</taxon>
        <taxon>Trichinellidae</taxon>
        <taxon>Trichinella</taxon>
    </lineage>
</organism>
<gene>
    <name evidence="1" type="ORF">T4E_10166</name>
</gene>
<comment type="caution">
    <text evidence="1">The sequence shown here is derived from an EMBL/GenBank/DDBJ whole genome shotgun (WGS) entry which is preliminary data.</text>
</comment>
<dbReference type="EMBL" id="JYDU01000027">
    <property type="protein sequence ID" value="KRX97849.1"/>
    <property type="molecule type" value="Genomic_DNA"/>
</dbReference>